<dbReference type="GO" id="GO:0003677">
    <property type="term" value="F:DNA binding"/>
    <property type="evidence" value="ECO:0007669"/>
    <property type="project" value="InterPro"/>
</dbReference>
<name>A0A7W7H7F6_9ACTN</name>
<organism evidence="2 3">
    <name type="scientific">Actinoplanes octamycinicus</name>
    <dbReference type="NCBI Taxonomy" id="135948"/>
    <lineage>
        <taxon>Bacteria</taxon>
        <taxon>Bacillati</taxon>
        <taxon>Actinomycetota</taxon>
        <taxon>Actinomycetes</taxon>
        <taxon>Micromonosporales</taxon>
        <taxon>Micromonosporaceae</taxon>
        <taxon>Actinoplanes</taxon>
    </lineage>
</organism>
<accession>A0A7W7H7F6</accession>
<dbReference type="AlphaFoldDB" id="A0A7W7H7F6"/>
<dbReference type="RefSeq" id="WP_185045543.1">
    <property type="nucleotide sequence ID" value="NZ_BAABFG010000005.1"/>
</dbReference>
<dbReference type="InterPro" id="IPR010982">
    <property type="entry name" value="Lambda_DNA-bd_dom_sf"/>
</dbReference>
<dbReference type="Proteomes" id="UP000546162">
    <property type="component" value="Unassembled WGS sequence"/>
</dbReference>
<dbReference type="EMBL" id="JACHNB010000001">
    <property type="protein sequence ID" value="MBB4745268.1"/>
    <property type="molecule type" value="Genomic_DNA"/>
</dbReference>
<feature type="compositionally biased region" description="Basic and acidic residues" evidence="1">
    <location>
        <begin position="78"/>
        <end position="100"/>
    </location>
</feature>
<evidence type="ECO:0000313" key="3">
    <source>
        <dbReference type="Proteomes" id="UP000546162"/>
    </source>
</evidence>
<protein>
    <submittedName>
        <fullName evidence="2">Transcriptional regulator with XRE-family HTH domain</fullName>
    </submittedName>
</protein>
<evidence type="ECO:0000256" key="1">
    <source>
        <dbReference type="SAM" id="MobiDB-lite"/>
    </source>
</evidence>
<dbReference type="SUPFAM" id="SSF47413">
    <property type="entry name" value="lambda repressor-like DNA-binding domains"/>
    <property type="match status" value="1"/>
</dbReference>
<feature type="region of interest" description="Disordered" evidence="1">
    <location>
        <begin position="1"/>
        <end position="27"/>
    </location>
</feature>
<reference evidence="2 3" key="1">
    <citation type="submission" date="2020-08" db="EMBL/GenBank/DDBJ databases">
        <title>Sequencing the genomes of 1000 actinobacteria strains.</title>
        <authorList>
            <person name="Klenk H.-P."/>
        </authorList>
    </citation>
    <scope>NUCLEOTIDE SEQUENCE [LARGE SCALE GENOMIC DNA]</scope>
    <source>
        <strain evidence="2 3">DSM 45809</strain>
    </source>
</reference>
<keyword evidence="3" id="KW-1185">Reference proteome</keyword>
<sequence>MSPESVDAAPHGAGPTDDRPTTRAEAATWWELRDELSEQILGLRRDTGEAELGFDDYVLRAPEQTDSDPGPAGPAGAARHESPRTAPPDRHLAAPDDIDHLQPPGARVALWRGRRGLSQMTVAHRLNRALAWVIAVEQDLDRLDTIEAARDVADVLRMDLPLLMGRDPHGPPDPGFIDEDTVEQLHAALEVSSDPLRLFPTGTRPLALVEMAVTLRATWQALQRAEYARVMRALPRLLRDAAISDGARAAGHDGAEAARLLSQTYQIASAVLVKAGLYELARLAADRAFEAAGRGEDPLLLGTSAGCGAAVLMALGRPAPALELSVLAADSIRRSHQAGVSSLSVRGLLLAQGALAAARTGDEARAEDLLTTADTLAGMVCPDANYYWTAYNRAAVHLRRLAIAVELGREPPAADPSRLATATPEQRATYHVTLARAHLQTGHLDRAADALLASTGPAPDELLTPLSQTILTDVLRQSHRAGTPVPPRLERLLAPGR</sequence>
<feature type="region of interest" description="Disordered" evidence="1">
    <location>
        <begin position="54"/>
        <end position="101"/>
    </location>
</feature>
<evidence type="ECO:0000313" key="2">
    <source>
        <dbReference type="EMBL" id="MBB4745268.1"/>
    </source>
</evidence>
<proteinExistence type="predicted"/>
<comment type="caution">
    <text evidence="2">The sequence shown here is derived from an EMBL/GenBank/DDBJ whole genome shotgun (WGS) entry which is preliminary data.</text>
</comment>
<gene>
    <name evidence="2" type="ORF">BJY16_008727</name>
</gene>